<dbReference type="EMBL" id="FORX01000002">
    <property type="protein sequence ID" value="SFJ28987.1"/>
    <property type="molecule type" value="Genomic_DNA"/>
</dbReference>
<dbReference type="AlphaFoldDB" id="A0A1I3Q6F3"/>
<accession>A0A1I3Q6F3</accession>
<dbReference type="InterPro" id="IPR011009">
    <property type="entry name" value="Kinase-like_dom_sf"/>
</dbReference>
<keyword evidence="2" id="KW-1185">Reference proteome</keyword>
<evidence type="ECO:0008006" key="3">
    <source>
        <dbReference type="Google" id="ProtNLM"/>
    </source>
</evidence>
<dbReference type="SUPFAM" id="SSF56112">
    <property type="entry name" value="Protein kinase-like (PK-like)"/>
    <property type="match status" value="1"/>
</dbReference>
<dbReference type="OrthoDB" id="5488306at2"/>
<reference evidence="2" key="1">
    <citation type="submission" date="2016-10" db="EMBL/GenBank/DDBJ databases">
        <authorList>
            <person name="Varghese N."/>
            <person name="Submissions S."/>
        </authorList>
    </citation>
    <scope>NUCLEOTIDE SEQUENCE [LARGE SCALE GENOMIC DNA]</scope>
    <source>
        <strain evidence="2">DSM 5918</strain>
    </source>
</reference>
<name>A0A1I3Q6F3_9BACT</name>
<organism evidence="1 2">
    <name type="scientific">Desulfomicrobium apsheronum</name>
    <dbReference type="NCBI Taxonomy" id="52560"/>
    <lineage>
        <taxon>Bacteria</taxon>
        <taxon>Pseudomonadati</taxon>
        <taxon>Thermodesulfobacteriota</taxon>
        <taxon>Desulfovibrionia</taxon>
        <taxon>Desulfovibrionales</taxon>
        <taxon>Desulfomicrobiaceae</taxon>
        <taxon>Desulfomicrobium</taxon>
    </lineage>
</organism>
<protein>
    <recommendedName>
        <fullName evidence="3">Serine/threonine protein kinase</fullName>
    </recommendedName>
</protein>
<proteinExistence type="predicted"/>
<dbReference type="RefSeq" id="WP_092372686.1">
    <property type="nucleotide sequence ID" value="NZ_FORX01000002.1"/>
</dbReference>
<evidence type="ECO:0000313" key="1">
    <source>
        <dbReference type="EMBL" id="SFJ28987.1"/>
    </source>
</evidence>
<dbReference type="Proteomes" id="UP000198635">
    <property type="component" value="Unassembled WGS sequence"/>
</dbReference>
<sequence>MTNAYEIISRFDPDFPRKRAGQLLTDTTEFMNITYGDVIDLDGRYFLVLRDEKERSFGVEDPKYWVKRCRELSTGERKILKLVFYERFPVSMGSMEIECFRSPRKEARILDLVRGDMRFMQGYSHDDAAGNNVRVLDVVKGELLSLHVDRLEVDHRTYFFELLPDILDKFVEACRAIEFLHKHGENHGDIRRDHLWLEQGTGNYVWIDFDYTYEFQENPSGLDIFGLGNLLLFLVGKKFCTTFNIPRPDFDGKADVSFEAADFSMLFKNRLANLRKVYPYVPHALNNVLMHFSSASEVFYFNVGEMLEDLAPCLDEIRRGRINS</sequence>
<dbReference type="STRING" id="52560.SAMN04488082_102219"/>
<gene>
    <name evidence="1" type="ORF">SAMN04488082_102219</name>
</gene>
<evidence type="ECO:0000313" key="2">
    <source>
        <dbReference type="Proteomes" id="UP000198635"/>
    </source>
</evidence>